<keyword evidence="1" id="KW-1015">Disulfide bond</keyword>
<gene>
    <name evidence="4" type="ORF">DPMN_145215</name>
</gene>
<evidence type="ECO:0000313" key="4">
    <source>
        <dbReference type="EMBL" id="KAH3791726.1"/>
    </source>
</evidence>
<evidence type="ECO:0000256" key="2">
    <source>
        <dbReference type="SAM" id="SignalP"/>
    </source>
</evidence>
<dbReference type="InterPro" id="IPR014716">
    <property type="entry name" value="Fibrinogen_a/b/g_C_1"/>
</dbReference>
<feature type="signal peptide" evidence="2">
    <location>
        <begin position="1"/>
        <end position="22"/>
    </location>
</feature>
<dbReference type="InterPro" id="IPR050373">
    <property type="entry name" value="Fibrinogen_C-term_domain"/>
</dbReference>
<dbReference type="FunFam" id="3.90.215.10:FF:000001">
    <property type="entry name" value="Tenascin isoform 1"/>
    <property type="match status" value="1"/>
</dbReference>
<dbReference type="InterPro" id="IPR002181">
    <property type="entry name" value="Fibrinogen_a/b/g_C_dom"/>
</dbReference>
<evidence type="ECO:0000313" key="5">
    <source>
        <dbReference type="Proteomes" id="UP000828390"/>
    </source>
</evidence>
<keyword evidence="2" id="KW-0732">Signal</keyword>
<dbReference type="Pfam" id="PF00147">
    <property type="entry name" value="Fibrinogen_C"/>
    <property type="match status" value="1"/>
</dbReference>
<dbReference type="PROSITE" id="PS51406">
    <property type="entry name" value="FIBRINOGEN_C_2"/>
    <property type="match status" value="1"/>
</dbReference>
<dbReference type="InterPro" id="IPR036056">
    <property type="entry name" value="Fibrinogen-like_C"/>
</dbReference>
<proteinExistence type="predicted"/>
<protein>
    <recommendedName>
        <fullName evidence="3">Fibrinogen C-terminal domain-containing protein</fullName>
    </recommendedName>
</protein>
<sequence>MDFKNKMLMYMLYLVLFKTVFSQLLSETSSSRIFKRFDRLENDVLVIRDDVLVIRKALKEESDVFREDISTLFNELRNLRKDLDEERKRRIGDISTVSYRLTESGQVERNDKEPVSITQQVSCDCGAVSSQFKNVINAFKNEKSENIVLRKKFDEMKKEHDFEIGNLLEMFNNNVSGLYSTDRSLRSEIDTIKTETKANLSATQKLVHDSFVVCKKDINYARAYFDEGLMRLNESLTNLSLNALHEKSRITSDIASLITSKEILNNVTDNLIQLQRHHPQSCDFVEKSGTYKIYPSSHPNGIMVYCYKESANKGWIVIQRRADGSVNFNRTWADYKAGFGDLSGEFWLGNENIYQLTKNEPRELRIDMEAFNGTKRYALYSKFSISSESEKFKLHVDGYSGDAGDDLTKPTRTHNGQSFSTVDADNDISSACCVCSYGGGWWYNNCFESNLNGKYLQRSEKVIYNRGIIWPSLTGWNTSLKFVAMNIR</sequence>
<dbReference type="SMART" id="SM00186">
    <property type="entry name" value="FBG"/>
    <property type="match status" value="1"/>
</dbReference>
<evidence type="ECO:0000256" key="1">
    <source>
        <dbReference type="ARBA" id="ARBA00023157"/>
    </source>
</evidence>
<dbReference type="Gene3D" id="3.90.215.10">
    <property type="entry name" value="Gamma Fibrinogen, chain A, domain 1"/>
    <property type="match status" value="1"/>
</dbReference>
<name>A0A9D4F7Y5_DREPO</name>
<comment type="caution">
    <text evidence="4">The sequence shown here is derived from an EMBL/GenBank/DDBJ whole genome shotgun (WGS) entry which is preliminary data.</text>
</comment>
<evidence type="ECO:0000259" key="3">
    <source>
        <dbReference type="PROSITE" id="PS51406"/>
    </source>
</evidence>
<dbReference type="GO" id="GO:0005615">
    <property type="term" value="C:extracellular space"/>
    <property type="evidence" value="ECO:0007669"/>
    <property type="project" value="TreeGrafter"/>
</dbReference>
<dbReference type="AlphaFoldDB" id="A0A9D4F7Y5"/>
<dbReference type="PROSITE" id="PS00514">
    <property type="entry name" value="FIBRINOGEN_C_1"/>
    <property type="match status" value="1"/>
</dbReference>
<dbReference type="EMBL" id="JAIWYP010000007">
    <property type="protein sequence ID" value="KAH3791726.1"/>
    <property type="molecule type" value="Genomic_DNA"/>
</dbReference>
<reference evidence="4" key="1">
    <citation type="journal article" date="2019" name="bioRxiv">
        <title>The Genome of the Zebra Mussel, Dreissena polymorpha: A Resource for Invasive Species Research.</title>
        <authorList>
            <person name="McCartney M.A."/>
            <person name="Auch B."/>
            <person name="Kono T."/>
            <person name="Mallez S."/>
            <person name="Zhang Y."/>
            <person name="Obille A."/>
            <person name="Becker A."/>
            <person name="Abrahante J.E."/>
            <person name="Garbe J."/>
            <person name="Badalamenti J.P."/>
            <person name="Herman A."/>
            <person name="Mangelson H."/>
            <person name="Liachko I."/>
            <person name="Sullivan S."/>
            <person name="Sone E.D."/>
            <person name="Koren S."/>
            <person name="Silverstein K.A.T."/>
            <person name="Beckman K.B."/>
            <person name="Gohl D.M."/>
        </authorList>
    </citation>
    <scope>NUCLEOTIDE SEQUENCE</scope>
    <source>
        <strain evidence="4">Duluth1</strain>
        <tissue evidence="4">Whole animal</tissue>
    </source>
</reference>
<accession>A0A9D4F7Y5</accession>
<feature type="chain" id="PRO_5039703514" description="Fibrinogen C-terminal domain-containing protein" evidence="2">
    <location>
        <begin position="23"/>
        <end position="488"/>
    </location>
</feature>
<feature type="domain" description="Fibrinogen C-terminal" evidence="3">
    <location>
        <begin position="273"/>
        <end position="488"/>
    </location>
</feature>
<dbReference type="SUPFAM" id="SSF56496">
    <property type="entry name" value="Fibrinogen C-terminal domain-like"/>
    <property type="match status" value="1"/>
</dbReference>
<dbReference type="Proteomes" id="UP000828390">
    <property type="component" value="Unassembled WGS sequence"/>
</dbReference>
<dbReference type="CDD" id="cd00087">
    <property type="entry name" value="FReD"/>
    <property type="match status" value="1"/>
</dbReference>
<reference evidence="4" key="2">
    <citation type="submission" date="2020-11" db="EMBL/GenBank/DDBJ databases">
        <authorList>
            <person name="McCartney M.A."/>
            <person name="Auch B."/>
            <person name="Kono T."/>
            <person name="Mallez S."/>
            <person name="Becker A."/>
            <person name="Gohl D.M."/>
            <person name="Silverstein K.A.T."/>
            <person name="Koren S."/>
            <person name="Bechman K.B."/>
            <person name="Herman A."/>
            <person name="Abrahante J.E."/>
            <person name="Garbe J."/>
        </authorList>
    </citation>
    <scope>NUCLEOTIDE SEQUENCE</scope>
    <source>
        <strain evidence="4">Duluth1</strain>
        <tissue evidence="4">Whole animal</tissue>
    </source>
</reference>
<organism evidence="4 5">
    <name type="scientific">Dreissena polymorpha</name>
    <name type="common">Zebra mussel</name>
    <name type="synonym">Mytilus polymorpha</name>
    <dbReference type="NCBI Taxonomy" id="45954"/>
    <lineage>
        <taxon>Eukaryota</taxon>
        <taxon>Metazoa</taxon>
        <taxon>Spiralia</taxon>
        <taxon>Lophotrochozoa</taxon>
        <taxon>Mollusca</taxon>
        <taxon>Bivalvia</taxon>
        <taxon>Autobranchia</taxon>
        <taxon>Heteroconchia</taxon>
        <taxon>Euheterodonta</taxon>
        <taxon>Imparidentia</taxon>
        <taxon>Neoheterodontei</taxon>
        <taxon>Myida</taxon>
        <taxon>Dreissenoidea</taxon>
        <taxon>Dreissenidae</taxon>
        <taxon>Dreissena</taxon>
    </lineage>
</organism>
<keyword evidence="5" id="KW-1185">Reference proteome</keyword>
<dbReference type="PANTHER" id="PTHR19143">
    <property type="entry name" value="FIBRINOGEN/TENASCIN/ANGIOPOEITIN"/>
    <property type="match status" value="1"/>
</dbReference>
<dbReference type="InterPro" id="IPR020837">
    <property type="entry name" value="Fibrinogen_CS"/>
</dbReference>
<dbReference type="PANTHER" id="PTHR19143:SF458">
    <property type="entry name" value="FIBRINOGEN C-TERMINAL DOMAIN-CONTAINING PROTEIN-RELATED"/>
    <property type="match status" value="1"/>
</dbReference>